<organism evidence="6 7">
    <name type="scientific">Falsiroseomonas stagni DSM 19981</name>
    <dbReference type="NCBI Taxonomy" id="1123062"/>
    <lineage>
        <taxon>Bacteria</taxon>
        <taxon>Pseudomonadati</taxon>
        <taxon>Pseudomonadota</taxon>
        <taxon>Alphaproteobacteria</taxon>
        <taxon>Acetobacterales</taxon>
        <taxon>Roseomonadaceae</taxon>
        <taxon>Falsiroseomonas</taxon>
    </lineage>
</organism>
<keyword evidence="1" id="KW-0560">Oxidoreductase</keyword>
<dbReference type="InterPro" id="IPR006115">
    <property type="entry name" value="6PGDH_NADP-bd"/>
</dbReference>
<feature type="domain" description="3-hydroxyisobutyrate dehydrogenase-like NAD-binding" evidence="5">
    <location>
        <begin position="171"/>
        <end position="287"/>
    </location>
</feature>
<sequence>MQAAGEPDRCIGYVGLGNMGGPLARRLQAARPIAVHDLSAAAMEDLRRLGATPHQRLADLAQRCDVILLCLPTTDHVREVLLGAGGIAEAARPGTLVIDQTSGDPVASRALRDALQARGIDFVDAPVSGGPEGAVAGTIAILVGGTAAQFERAAAVLRGISPNVVHAGEFGCGYVAKLANNLLFTATRLMTLEAVALAAKNGVEPRRMVEIMLKGSSRNFFLEHAMVPRILTGALDGGFSLKLLHKDVRLATQLGLASEVPLLLGNLVREFYQLCIAEVGAEAPANAAALVIDRIAGTAIVPRPAQE</sequence>
<dbReference type="GO" id="GO:0050661">
    <property type="term" value="F:NADP binding"/>
    <property type="evidence" value="ECO:0007669"/>
    <property type="project" value="InterPro"/>
</dbReference>
<evidence type="ECO:0000313" key="6">
    <source>
        <dbReference type="EMBL" id="SFK84914.1"/>
    </source>
</evidence>
<dbReference type="RefSeq" id="WP_217648782.1">
    <property type="nucleotide sequence ID" value="NZ_FOSQ01000008.1"/>
</dbReference>
<dbReference type="Gene3D" id="3.40.50.720">
    <property type="entry name" value="NAD(P)-binding Rossmann-like Domain"/>
    <property type="match status" value="1"/>
</dbReference>
<keyword evidence="7" id="KW-1185">Reference proteome</keyword>
<dbReference type="GO" id="GO:0016616">
    <property type="term" value="F:oxidoreductase activity, acting on the CH-OH group of donors, NAD or NADP as acceptor"/>
    <property type="evidence" value="ECO:0007669"/>
    <property type="project" value="TreeGrafter"/>
</dbReference>
<keyword evidence="2" id="KW-0520">NAD</keyword>
<dbReference type="AlphaFoldDB" id="A0A1I4CUB9"/>
<dbReference type="InterPro" id="IPR008927">
    <property type="entry name" value="6-PGluconate_DH-like_C_sf"/>
</dbReference>
<dbReference type="InterPro" id="IPR015815">
    <property type="entry name" value="HIBADH-related"/>
</dbReference>
<dbReference type="Pfam" id="PF03446">
    <property type="entry name" value="NAD_binding_2"/>
    <property type="match status" value="1"/>
</dbReference>
<protein>
    <submittedName>
        <fullName evidence="6">3-hydroxyisobutyrate dehydrogenase</fullName>
    </submittedName>
</protein>
<dbReference type="InterPro" id="IPR029154">
    <property type="entry name" value="HIBADH-like_NADP-bd"/>
</dbReference>
<feature type="active site" evidence="3">
    <location>
        <position position="177"/>
    </location>
</feature>
<evidence type="ECO:0000256" key="1">
    <source>
        <dbReference type="ARBA" id="ARBA00023002"/>
    </source>
</evidence>
<feature type="domain" description="6-phosphogluconate dehydrogenase NADP-binding" evidence="4">
    <location>
        <begin position="11"/>
        <end position="168"/>
    </location>
</feature>
<evidence type="ECO:0000259" key="5">
    <source>
        <dbReference type="Pfam" id="PF14833"/>
    </source>
</evidence>
<evidence type="ECO:0000256" key="2">
    <source>
        <dbReference type="ARBA" id="ARBA00023027"/>
    </source>
</evidence>
<reference evidence="6 7" key="1">
    <citation type="submission" date="2016-10" db="EMBL/GenBank/DDBJ databases">
        <authorList>
            <person name="de Groot N.N."/>
        </authorList>
    </citation>
    <scope>NUCLEOTIDE SEQUENCE [LARGE SCALE GENOMIC DNA]</scope>
    <source>
        <strain evidence="6 7">DSM 19981</strain>
    </source>
</reference>
<dbReference type="SUPFAM" id="SSF51735">
    <property type="entry name" value="NAD(P)-binding Rossmann-fold domains"/>
    <property type="match status" value="1"/>
</dbReference>
<dbReference type="Gene3D" id="1.10.1040.10">
    <property type="entry name" value="N-(1-d-carboxylethyl)-l-norvaline Dehydrogenase, domain 2"/>
    <property type="match status" value="1"/>
</dbReference>
<name>A0A1I4CUB9_9PROT</name>
<dbReference type="EMBL" id="FOSQ01000008">
    <property type="protein sequence ID" value="SFK84914.1"/>
    <property type="molecule type" value="Genomic_DNA"/>
</dbReference>
<dbReference type="PANTHER" id="PTHR22981">
    <property type="entry name" value="3-HYDROXYISOBUTYRATE DEHYDROGENASE-RELATED"/>
    <property type="match status" value="1"/>
</dbReference>
<dbReference type="Pfam" id="PF14833">
    <property type="entry name" value="NAD_binding_11"/>
    <property type="match status" value="1"/>
</dbReference>
<gene>
    <name evidence="6" type="ORF">SAMN02745775_108226</name>
</gene>
<dbReference type="SUPFAM" id="SSF48179">
    <property type="entry name" value="6-phosphogluconate dehydrogenase C-terminal domain-like"/>
    <property type="match status" value="1"/>
</dbReference>
<dbReference type="Proteomes" id="UP000199473">
    <property type="component" value="Unassembled WGS sequence"/>
</dbReference>
<evidence type="ECO:0000259" key="4">
    <source>
        <dbReference type="Pfam" id="PF03446"/>
    </source>
</evidence>
<dbReference type="InterPro" id="IPR036291">
    <property type="entry name" value="NAD(P)-bd_dom_sf"/>
</dbReference>
<evidence type="ECO:0000256" key="3">
    <source>
        <dbReference type="PIRSR" id="PIRSR000103-1"/>
    </source>
</evidence>
<evidence type="ECO:0000313" key="7">
    <source>
        <dbReference type="Proteomes" id="UP000199473"/>
    </source>
</evidence>
<dbReference type="GO" id="GO:0051287">
    <property type="term" value="F:NAD binding"/>
    <property type="evidence" value="ECO:0007669"/>
    <property type="project" value="InterPro"/>
</dbReference>
<dbReference type="PIRSF" id="PIRSF000103">
    <property type="entry name" value="HIBADH"/>
    <property type="match status" value="1"/>
</dbReference>
<accession>A0A1I4CUB9</accession>
<proteinExistence type="predicted"/>
<dbReference type="PANTHER" id="PTHR22981:SF7">
    <property type="entry name" value="3-HYDROXYISOBUTYRATE DEHYDROGENASE, MITOCHONDRIAL"/>
    <property type="match status" value="1"/>
</dbReference>
<dbReference type="InterPro" id="IPR013328">
    <property type="entry name" value="6PGD_dom2"/>
</dbReference>
<dbReference type="STRING" id="1123062.SAMN02745775_108226"/>